<protein>
    <submittedName>
        <fullName evidence="2">Uncharacterized protein</fullName>
    </submittedName>
</protein>
<reference evidence="2" key="1">
    <citation type="submission" date="2024-05" db="EMBL/GenBank/DDBJ databases">
        <title>Whole genome shotgun sequence of Streptomyces hygroscopicus NBRC 113678.</title>
        <authorList>
            <person name="Komaki H."/>
            <person name="Tamura T."/>
        </authorList>
    </citation>
    <scope>NUCLEOTIDE SEQUENCE</scope>
    <source>
        <strain evidence="2">N11-34</strain>
    </source>
</reference>
<evidence type="ECO:0000313" key="3">
    <source>
        <dbReference type="Proteomes" id="UP001054854"/>
    </source>
</evidence>
<comment type="caution">
    <text evidence="2">The sequence shown here is derived from an EMBL/GenBank/DDBJ whole genome shotgun (WGS) entry which is preliminary data.</text>
</comment>
<proteinExistence type="predicted"/>
<name>A0ABQ3UEA6_STRHY</name>
<organism evidence="2 3">
    <name type="scientific">Streptomyces hygroscopicus</name>
    <dbReference type="NCBI Taxonomy" id="1912"/>
    <lineage>
        <taxon>Bacteria</taxon>
        <taxon>Bacillati</taxon>
        <taxon>Actinomycetota</taxon>
        <taxon>Actinomycetes</taxon>
        <taxon>Kitasatosporales</taxon>
        <taxon>Streptomycetaceae</taxon>
        <taxon>Streptomyces</taxon>
        <taxon>Streptomyces violaceusniger group</taxon>
    </lineage>
</organism>
<dbReference type="Proteomes" id="UP001054854">
    <property type="component" value="Unassembled WGS sequence"/>
</dbReference>
<feature type="region of interest" description="Disordered" evidence="1">
    <location>
        <begin position="25"/>
        <end position="56"/>
    </location>
</feature>
<accession>A0ABQ3UEA6</accession>
<evidence type="ECO:0000313" key="2">
    <source>
        <dbReference type="EMBL" id="GHJ33945.1"/>
    </source>
</evidence>
<gene>
    <name evidence="2" type="ORF">TPA0910_83780</name>
</gene>
<evidence type="ECO:0000256" key="1">
    <source>
        <dbReference type="SAM" id="MobiDB-lite"/>
    </source>
</evidence>
<sequence length="116" mass="12916">MSEEQSRGLVEQAKAGALDQLTATAGWHPEPPVFPAWRSGPGDRPQQKIGRRPLSRRGRWLYADGRSRFAPPVRGRVVRGNPVRFRDCPAAVSGNDRRQWHWASSMGGGWEATASR</sequence>
<keyword evidence="3" id="KW-1185">Reference proteome</keyword>
<dbReference type="EMBL" id="BNEK01000005">
    <property type="protein sequence ID" value="GHJ33945.1"/>
    <property type="molecule type" value="Genomic_DNA"/>
</dbReference>